<gene>
    <name evidence="2" type="ORF">F8388_018556</name>
    <name evidence="3" type="ORF">G4B88_002473</name>
</gene>
<dbReference type="EMBL" id="JAATIP010000245">
    <property type="protein sequence ID" value="KAF4356876.1"/>
    <property type="molecule type" value="Genomic_DNA"/>
</dbReference>
<name>A0A7J6EEY0_CANSA</name>
<dbReference type="Proteomes" id="UP000583929">
    <property type="component" value="Unassembled WGS sequence"/>
</dbReference>
<reference evidence="4 5" key="1">
    <citation type="journal article" date="2020" name="bioRxiv">
        <title>Sequence and annotation of 42 cannabis genomes reveals extensive copy number variation in cannabinoid synthesis and pathogen resistance genes.</title>
        <authorList>
            <person name="Mckernan K.J."/>
            <person name="Helbert Y."/>
            <person name="Kane L.T."/>
            <person name="Ebling H."/>
            <person name="Zhang L."/>
            <person name="Liu B."/>
            <person name="Eaton Z."/>
            <person name="Mclaughlin S."/>
            <person name="Kingan S."/>
            <person name="Baybayan P."/>
            <person name="Concepcion G."/>
            <person name="Jordan M."/>
            <person name="Riva A."/>
            <person name="Barbazuk W."/>
            <person name="Harkins T."/>
        </authorList>
    </citation>
    <scope>NUCLEOTIDE SEQUENCE [LARGE SCALE GENOMIC DNA]</scope>
    <source>
        <strain evidence="4 5">cv. Jamaican Lion 4</strain>
        <strain evidence="3">Father</strain>
        <strain evidence="2">Mother</strain>
        <tissue evidence="2">Leaf</tissue>
    </source>
</reference>
<organism evidence="2 4">
    <name type="scientific">Cannabis sativa</name>
    <name type="common">Hemp</name>
    <name type="synonym">Marijuana</name>
    <dbReference type="NCBI Taxonomy" id="3483"/>
    <lineage>
        <taxon>Eukaryota</taxon>
        <taxon>Viridiplantae</taxon>
        <taxon>Streptophyta</taxon>
        <taxon>Embryophyta</taxon>
        <taxon>Tracheophyta</taxon>
        <taxon>Spermatophyta</taxon>
        <taxon>Magnoliopsida</taxon>
        <taxon>eudicotyledons</taxon>
        <taxon>Gunneridae</taxon>
        <taxon>Pentapetalae</taxon>
        <taxon>rosids</taxon>
        <taxon>fabids</taxon>
        <taxon>Rosales</taxon>
        <taxon>Cannabaceae</taxon>
        <taxon>Cannabis</taxon>
    </lineage>
</organism>
<evidence type="ECO:0000313" key="5">
    <source>
        <dbReference type="Proteomes" id="UP000583929"/>
    </source>
</evidence>
<sequence length="568" mass="64684">MVTLSNDGGSVRICERTRLFGYEIGVTIDAADWMSGILEELKKKIGQQRDAFKRFFRNSSGSYFMECFANSNGAFLKISTLKNNKVRMVIIPEEAEAKGWSNLNDCLLGVLKRKPENAQDGVKQQKEVKIGECRKNSQSWAKNVERLGQHVTKPMGGNVVKQGKVEWRELYPEINLGFKPRNLYPGKRFYQPKFYEYMRSKAQPRDWSLPIFLARDNIHAEWSTIFFNLSRELERKLIVCQLFDDRCTIWCKDEMEKEELVKVQRMYVPGAQSYVTFSLWSWDNQKNNVKVECKGSWIGVQGLPLNLWHMRIFRKIRDMCGGLMDVDKATAEANFDNEKVFGDGDVTEGEGKKDGDEEQIEGENLREANLDNRVMSDCEREDRDGSTGDAGGDVDKDEDDQVVFEVAAAYGREGGPIECKTSFLHHCLSPLAGFHFLSQSLVWLPSCYPGRFTYSSLPHTEQHPLSLCHFPVAQPPNLILVTLSSVDLQHMIHILCRSGPYIPIWIVHSLTIYLPPMATLSSLPIRRDVKIVPGRNVVYADILEQALEAELLENDKERGSCSLGGKEE</sequence>
<protein>
    <recommendedName>
        <fullName evidence="6">DUF4283 domain-containing protein</fullName>
    </recommendedName>
</protein>
<evidence type="ECO:0000256" key="1">
    <source>
        <dbReference type="SAM" id="MobiDB-lite"/>
    </source>
</evidence>
<dbReference type="AlphaFoldDB" id="A0A7J6EEY0"/>
<keyword evidence="5" id="KW-1185">Reference proteome</keyword>
<evidence type="ECO:0008006" key="6">
    <source>
        <dbReference type="Google" id="ProtNLM"/>
    </source>
</evidence>
<dbReference type="Proteomes" id="UP000525078">
    <property type="component" value="Unassembled WGS sequence"/>
</dbReference>
<feature type="region of interest" description="Disordered" evidence="1">
    <location>
        <begin position="340"/>
        <end position="397"/>
    </location>
</feature>
<evidence type="ECO:0000313" key="4">
    <source>
        <dbReference type="Proteomes" id="UP000525078"/>
    </source>
</evidence>
<comment type="caution">
    <text evidence="2">The sequence shown here is derived from an EMBL/GenBank/DDBJ whole genome shotgun (WGS) entry which is preliminary data.</text>
</comment>
<evidence type="ECO:0000313" key="2">
    <source>
        <dbReference type="EMBL" id="KAF4356876.1"/>
    </source>
</evidence>
<accession>A0A7J6EEY0</accession>
<proteinExistence type="predicted"/>
<feature type="compositionally biased region" description="Basic and acidic residues" evidence="1">
    <location>
        <begin position="363"/>
        <end position="386"/>
    </location>
</feature>
<evidence type="ECO:0000313" key="3">
    <source>
        <dbReference type="EMBL" id="KAF4403620.1"/>
    </source>
</evidence>
<dbReference type="EMBL" id="JAATIQ010000003">
    <property type="protein sequence ID" value="KAF4403620.1"/>
    <property type="molecule type" value="Genomic_DNA"/>
</dbReference>